<name>A0ACC1YPQ0_MELAZ</name>
<organism evidence="1 2">
    <name type="scientific">Melia azedarach</name>
    <name type="common">Chinaberry tree</name>
    <dbReference type="NCBI Taxonomy" id="155640"/>
    <lineage>
        <taxon>Eukaryota</taxon>
        <taxon>Viridiplantae</taxon>
        <taxon>Streptophyta</taxon>
        <taxon>Embryophyta</taxon>
        <taxon>Tracheophyta</taxon>
        <taxon>Spermatophyta</taxon>
        <taxon>Magnoliopsida</taxon>
        <taxon>eudicotyledons</taxon>
        <taxon>Gunneridae</taxon>
        <taxon>Pentapetalae</taxon>
        <taxon>rosids</taxon>
        <taxon>malvids</taxon>
        <taxon>Sapindales</taxon>
        <taxon>Meliaceae</taxon>
        <taxon>Melia</taxon>
    </lineage>
</organism>
<accession>A0ACC1YPQ0</accession>
<gene>
    <name evidence="1" type="ORF">OWV82_004602</name>
</gene>
<protein>
    <submittedName>
        <fullName evidence="1">Scarecrow-like protein</fullName>
    </submittedName>
</protein>
<comment type="caution">
    <text evidence="1">The sequence shown here is derived from an EMBL/GenBank/DDBJ whole genome shotgun (WGS) entry which is preliminary data.</text>
</comment>
<reference evidence="1 2" key="1">
    <citation type="journal article" date="2023" name="Science">
        <title>Complex scaffold remodeling in plant triterpene biosynthesis.</title>
        <authorList>
            <person name="De La Pena R."/>
            <person name="Hodgson H."/>
            <person name="Liu J.C."/>
            <person name="Stephenson M.J."/>
            <person name="Martin A.C."/>
            <person name="Owen C."/>
            <person name="Harkess A."/>
            <person name="Leebens-Mack J."/>
            <person name="Jimenez L.E."/>
            <person name="Osbourn A."/>
            <person name="Sattely E.S."/>
        </authorList>
    </citation>
    <scope>NUCLEOTIDE SEQUENCE [LARGE SCALE GENOMIC DNA]</scope>
    <source>
        <strain evidence="2">cv. JPN11</strain>
        <tissue evidence="1">Leaf</tissue>
    </source>
</reference>
<dbReference type="EMBL" id="CM051395">
    <property type="protein sequence ID" value="KAJ4725785.1"/>
    <property type="molecule type" value="Genomic_DNA"/>
</dbReference>
<proteinExistence type="predicted"/>
<sequence>MNTLLQGFSSSMNHLQFDHGSASVCSNQNHADKFKLNDNSIDSPPSPTPPSPETNPQAPSASTSSSSVSSYGDPADISELSHATLRYISDMLMEEDLEGKTCMLQDCLALQAAEKSFYEVLGQKYPPSPNQASSSLNQNSNRQNDFCTTSSYSDGRNGSSASCLAEPNWISNQGNYKLPVVQTFPENSIIVQSLYNGIQPFGLSGEVREASNFPQIDDIVIINSKSVASTVKERGYSSPYGSRGRKSYELEDSNYLEEGRSNKHSAISVAVYEPSEMIDEVVLCKCENNKTATCLIHGFFPNGSSGKVQQNGQSKGSNGGTKRSKRKGKKKEVVDLWTLLNVCAQAVANYDQRTANEILQQIRQHSSPFGDGNQRLAHYFANGLEARLAGTRTPIRTHLGGRASAAEIIQGYKVYVSSCPFNRMSYFMANRTIMKLAENATRIHIIDFGIGYGFQWPCLIQRISKRPTGTPKIRITGIEFPQPGFRPAERVEETGHRLKCYSQRFSVPFDYNAIAEKWQNIQLEDLKIDKEEITVVNCMYRMRNLPDDTVVINSPRDAVLELIRKINPDIFILGVVNGTHNAPFFLPRFREALFHFSTCFDMFDSTVPREDQGRMVFEREIYGKDAMNVIACEGIERVERPETYKQWQARNLRAGFRQLQLGKDILKSVMTLVKSNFHPDFVIDEVGQWMLQGWKGRLAYALSVWKPIQDS</sequence>
<keyword evidence="2" id="KW-1185">Reference proteome</keyword>
<evidence type="ECO:0000313" key="2">
    <source>
        <dbReference type="Proteomes" id="UP001164539"/>
    </source>
</evidence>
<evidence type="ECO:0000313" key="1">
    <source>
        <dbReference type="EMBL" id="KAJ4725785.1"/>
    </source>
</evidence>
<dbReference type="Proteomes" id="UP001164539">
    <property type="component" value="Chromosome 2"/>
</dbReference>